<dbReference type="AlphaFoldDB" id="A0A1S1LHD4"/>
<dbReference type="EMBL" id="MLIQ01000032">
    <property type="protein sequence ID" value="OHU47587.1"/>
    <property type="molecule type" value="Genomic_DNA"/>
</dbReference>
<protein>
    <recommendedName>
        <fullName evidence="3">Bacteriophage protein</fullName>
    </recommendedName>
</protein>
<proteinExistence type="predicted"/>
<evidence type="ECO:0000313" key="1">
    <source>
        <dbReference type="EMBL" id="OHU47587.1"/>
    </source>
</evidence>
<dbReference type="RefSeq" id="WP_070947731.1">
    <property type="nucleotide sequence ID" value="NZ_MLIQ01000032.1"/>
</dbReference>
<dbReference type="Proteomes" id="UP000180043">
    <property type="component" value="Unassembled WGS sequence"/>
</dbReference>
<gene>
    <name evidence="1" type="ORF">BKG82_24760</name>
</gene>
<evidence type="ECO:0008006" key="3">
    <source>
        <dbReference type="Google" id="ProtNLM"/>
    </source>
</evidence>
<comment type="caution">
    <text evidence="1">The sequence shown here is derived from an EMBL/GenBank/DDBJ whole genome shotgun (WGS) entry which is preliminary data.</text>
</comment>
<reference evidence="1 2" key="1">
    <citation type="submission" date="2016-10" db="EMBL/GenBank/DDBJ databases">
        <title>Evaluation of Human, Veterinary and Environmental Mycobacterium chelonae Isolates by Core Genome Phylogenomic Analysis, Targeted Gene Comparison, and Anti-microbial Susceptibility Patterns: A Tale of Mistaken Identities.</title>
        <authorList>
            <person name="Fogelson S.B."/>
            <person name="Camus A.C."/>
            <person name="Lorenz W."/>
            <person name="Vasireddy R."/>
            <person name="Vasireddy S."/>
            <person name="Smith T."/>
            <person name="Brown-Elliott B.A."/>
            <person name="Wallace R.J.Jr."/>
            <person name="Hasan N.A."/>
            <person name="Reischl U."/>
            <person name="Sanchez S."/>
        </authorList>
    </citation>
    <scope>NUCLEOTIDE SEQUENCE [LARGE SCALE GENOMIC DNA]</scope>
    <source>
        <strain evidence="1 2">15515</strain>
    </source>
</reference>
<name>A0A1S1LHD4_MYCCH</name>
<evidence type="ECO:0000313" key="2">
    <source>
        <dbReference type="Proteomes" id="UP000180043"/>
    </source>
</evidence>
<accession>A0A1S1LHD4</accession>
<organism evidence="1 2">
    <name type="scientific">Mycobacteroides chelonae</name>
    <name type="common">Mycobacterium chelonae</name>
    <dbReference type="NCBI Taxonomy" id="1774"/>
    <lineage>
        <taxon>Bacteria</taxon>
        <taxon>Bacillati</taxon>
        <taxon>Actinomycetota</taxon>
        <taxon>Actinomycetes</taxon>
        <taxon>Mycobacteriales</taxon>
        <taxon>Mycobacteriaceae</taxon>
        <taxon>Mycobacteroides</taxon>
    </lineage>
</organism>
<sequence>MVNALYDHAREAFLKGDLDWEVQNFKVVGVDATYTPNIATHQYLSDITGVVCTSSNLSSKSWTAGVADAADVTFPTVTGATIVRWIIYQDTGTSSTSQLVAMYDTAAGLPTIPDGTNITATWDNGASRIFRI</sequence>